<protein>
    <submittedName>
        <fullName evidence="1">Uncharacterized protein</fullName>
    </submittedName>
</protein>
<dbReference type="AlphaFoldDB" id="X1FMR0"/>
<gene>
    <name evidence="1" type="ORF">S03H2_12926</name>
</gene>
<comment type="caution">
    <text evidence="1">The sequence shown here is derived from an EMBL/GenBank/DDBJ whole genome shotgun (WGS) entry which is preliminary data.</text>
</comment>
<sequence length="32" mass="3831">VWTTDHPAFEMMTNEAKENLTRNVDYYAKPEE</sequence>
<proteinExistence type="predicted"/>
<accession>X1FMR0</accession>
<name>X1FMR0_9ZZZZ</name>
<evidence type="ECO:0000313" key="1">
    <source>
        <dbReference type="EMBL" id="GAH33810.1"/>
    </source>
</evidence>
<dbReference type="EMBL" id="BARU01006568">
    <property type="protein sequence ID" value="GAH33810.1"/>
    <property type="molecule type" value="Genomic_DNA"/>
</dbReference>
<feature type="non-terminal residue" evidence="1">
    <location>
        <position position="1"/>
    </location>
</feature>
<reference evidence="1" key="1">
    <citation type="journal article" date="2014" name="Front. Microbiol.">
        <title>High frequency of phylogenetically diverse reductive dehalogenase-homologous genes in deep subseafloor sedimentary metagenomes.</title>
        <authorList>
            <person name="Kawai M."/>
            <person name="Futagami T."/>
            <person name="Toyoda A."/>
            <person name="Takaki Y."/>
            <person name="Nishi S."/>
            <person name="Hori S."/>
            <person name="Arai W."/>
            <person name="Tsubouchi T."/>
            <person name="Morono Y."/>
            <person name="Uchiyama I."/>
            <person name="Ito T."/>
            <person name="Fujiyama A."/>
            <person name="Inagaki F."/>
            <person name="Takami H."/>
        </authorList>
    </citation>
    <scope>NUCLEOTIDE SEQUENCE</scope>
    <source>
        <strain evidence="1">Expedition CK06-06</strain>
    </source>
</reference>
<organism evidence="1">
    <name type="scientific">marine sediment metagenome</name>
    <dbReference type="NCBI Taxonomy" id="412755"/>
    <lineage>
        <taxon>unclassified sequences</taxon>
        <taxon>metagenomes</taxon>
        <taxon>ecological metagenomes</taxon>
    </lineage>
</organism>